<reference evidence="1" key="1">
    <citation type="submission" date="2021-06" db="EMBL/GenBank/DDBJ databases">
        <authorList>
            <person name="Hodson N. C."/>
            <person name="Mongue J. A."/>
            <person name="Jaron S. K."/>
        </authorList>
    </citation>
    <scope>NUCLEOTIDE SEQUENCE</scope>
</reference>
<dbReference type="EMBL" id="CAJVCH010560453">
    <property type="protein sequence ID" value="CAG7831431.1"/>
    <property type="molecule type" value="Genomic_DNA"/>
</dbReference>
<protein>
    <submittedName>
        <fullName evidence="1">Uncharacterized protein</fullName>
    </submittedName>
</protein>
<dbReference type="Proteomes" id="UP000708208">
    <property type="component" value="Unassembled WGS sequence"/>
</dbReference>
<keyword evidence="2" id="KW-1185">Reference proteome</keyword>
<feature type="non-terminal residue" evidence="1">
    <location>
        <position position="1"/>
    </location>
</feature>
<gene>
    <name evidence="1" type="ORF">AFUS01_LOCUS41174</name>
</gene>
<accession>A0A8J2LGC5</accession>
<evidence type="ECO:0000313" key="1">
    <source>
        <dbReference type="EMBL" id="CAG7831431.1"/>
    </source>
</evidence>
<organism evidence="1 2">
    <name type="scientific">Allacma fusca</name>
    <dbReference type="NCBI Taxonomy" id="39272"/>
    <lineage>
        <taxon>Eukaryota</taxon>
        <taxon>Metazoa</taxon>
        <taxon>Ecdysozoa</taxon>
        <taxon>Arthropoda</taxon>
        <taxon>Hexapoda</taxon>
        <taxon>Collembola</taxon>
        <taxon>Symphypleona</taxon>
        <taxon>Sminthuridae</taxon>
        <taxon>Allacma</taxon>
    </lineage>
</organism>
<sequence>LGPLKNVRSHFRYLYNRCTCHVDPGVPSNGFDANSEPNVLDQMTITTDSLYSKRSCSTQNVPSKCDECHQVPERLKYTENQELLQWYNCQAGISFVNGLLPSPPPTPLFHPDGDVLFHVIPPPLEYQDKYSSRPGSNTL</sequence>
<proteinExistence type="predicted"/>
<evidence type="ECO:0000313" key="2">
    <source>
        <dbReference type="Proteomes" id="UP000708208"/>
    </source>
</evidence>
<feature type="non-terminal residue" evidence="1">
    <location>
        <position position="139"/>
    </location>
</feature>
<dbReference type="AlphaFoldDB" id="A0A8J2LGC5"/>
<name>A0A8J2LGC5_9HEXA</name>
<comment type="caution">
    <text evidence="1">The sequence shown here is derived from an EMBL/GenBank/DDBJ whole genome shotgun (WGS) entry which is preliminary data.</text>
</comment>